<dbReference type="PANTHER" id="PTHR43335">
    <property type="entry name" value="ABC TRANSPORTER, ATP-BINDING PROTEIN"/>
    <property type="match status" value="1"/>
</dbReference>
<dbReference type="Pfam" id="PF00005">
    <property type="entry name" value="ABC_tran"/>
    <property type="match status" value="1"/>
</dbReference>
<keyword evidence="3" id="KW-0547">Nucleotide-binding</keyword>
<evidence type="ECO:0000313" key="8">
    <source>
        <dbReference type="Proteomes" id="UP001501509"/>
    </source>
</evidence>
<comment type="caution">
    <text evidence="7">The sequence shown here is derived from an EMBL/GenBank/DDBJ whole genome shotgun (WGS) entry which is preliminary data.</text>
</comment>
<sequence length="326" mass="33675">MVDPGLAARPTRRPGPDRQPGGMISVASLTKRYREVAAVEDVSFRCEPGTVTGFLGPNGAGKSTTMRMICGLTPPTSGSATVQGVPYRRISNPGRHVGVLLDAAAQHSGRTGRETLVLTAQVLGVDTARVGAMLDRVGLPPKAAKRRVGAYSLGMRQRLGIAQALLGDPTVLILDEPANGLDPEGIHWMRSMLRDFADRGGTVLLSSHLLLEVEAVADRFVVIAGGRIAAQGTKGELLTKPTGVVVRALDGAALRAALARDGLPARPDGQGAFVVDASAEAVGRAAAATGAVLLELRQAGGSGLEELFLSLTNPAAAAPAPQEALR</sequence>
<evidence type="ECO:0000256" key="3">
    <source>
        <dbReference type="ARBA" id="ARBA00022741"/>
    </source>
</evidence>
<dbReference type="InterPro" id="IPR017871">
    <property type="entry name" value="ABC_transporter-like_CS"/>
</dbReference>
<evidence type="ECO:0000313" key="7">
    <source>
        <dbReference type="EMBL" id="GAA2591074.1"/>
    </source>
</evidence>
<comment type="similarity">
    <text evidence="1">Belongs to the ABC transporter superfamily.</text>
</comment>
<dbReference type="EMBL" id="BAAATD010000003">
    <property type="protein sequence ID" value="GAA2591074.1"/>
    <property type="molecule type" value="Genomic_DNA"/>
</dbReference>
<accession>A0ABP6BZD5</accession>
<evidence type="ECO:0000256" key="2">
    <source>
        <dbReference type="ARBA" id="ARBA00022448"/>
    </source>
</evidence>
<evidence type="ECO:0000256" key="1">
    <source>
        <dbReference type="ARBA" id="ARBA00005417"/>
    </source>
</evidence>
<dbReference type="Gene3D" id="3.40.50.300">
    <property type="entry name" value="P-loop containing nucleotide triphosphate hydrolases"/>
    <property type="match status" value="1"/>
</dbReference>
<dbReference type="GO" id="GO:0005524">
    <property type="term" value="F:ATP binding"/>
    <property type="evidence" value="ECO:0007669"/>
    <property type="project" value="UniProtKB-KW"/>
</dbReference>
<dbReference type="SMART" id="SM00382">
    <property type="entry name" value="AAA"/>
    <property type="match status" value="1"/>
</dbReference>
<dbReference type="InterPro" id="IPR003439">
    <property type="entry name" value="ABC_transporter-like_ATP-bd"/>
</dbReference>
<dbReference type="PROSITE" id="PS50893">
    <property type="entry name" value="ABC_TRANSPORTER_2"/>
    <property type="match status" value="1"/>
</dbReference>
<gene>
    <name evidence="7" type="ORF">GCM10010411_25050</name>
</gene>
<keyword evidence="4 7" id="KW-0067">ATP-binding</keyword>
<dbReference type="Proteomes" id="UP001501509">
    <property type="component" value="Unassembled WGS sequence"/>
</dbReference>
<keyword evidence="8" id="KW-1185">Reference proteome</keyword>
<evidence type="ECO:0000259" key="6">
    <source>
        <dbReference type="PROSITE" id="PS50893"/>
    </source>
</evidence>
<evidence type="ECO:0000256" key="4">
    <source>
        <dbReference type="ARBA" id="ARBA00022840"/>
    </source>
</evidence>
<feature type="region of interest" description="Disordered" evidence="5">
    <location>
        <begin position="1"/>
        <end position="23"/>
    </location>
</feature>
<reference evidence="8" key="1">
    <citation type="journal article" date="2019" name="Int. J. Syst. Evol. Microbiol.">
        <title>The Global Catalogue of Microorganisms (GCM) 10K type strain sequencing project: providing services to taxonomists for standard genome sequencing and annotation.</title>
        <authorList>
            <consortium name="The Broad Institute Genomics Platform"/>
            <consortium name="The Broad Institute Genome Sequencing Center for Infectious Disease"/>
            <person name="Wu L."/>
            <person name="Ma J."/>
        </authorList>
    </citation>
    <scope>NUCLEOTIDE SEQUENCE [LARGE SCALE GENOMIC DNA]</scope>
    <source>
        <strain evidence="8">JCM 6833</strain>
    </source>
</reference>
<keyword evidence="2" id="KW-0813">Transport</keyword>
<organism evidence="7 8">
    <name type="scientific">Actinomadura fulvescens</name>
    <dbReference type="NCBI Taxonomy" id="46160"/>
    <lineage>
        <taxon>Bacteria</taxon>
        <taxon>Bacillati</taxon>
        <taxon>Actinomycetota</taxon>
        <taxon>Actinomycetes</taxon>
        <taxon>Streptosporangiales</taxon>
        <taxon>Thermomonosporaceae</taxon>
        <taxon>Actinomadura</taxon>
    </lineage>
</organism>
<dbReference type="PROSITE" id="PS00211">
    <property type="entry name" value="ABC_TRANSPORTER_1"/>
    <property type="match status" value="1"/>
</dbReference>
<name>A0ABP6BZD5_9ACTN</name>
<evidence type="ECO:0000256" key="5">
    <source>
        <dbReference type="SAM" id="MobiDB-lite"/>
    </source>
</evidence>
<dbReference type="InterPro" id="IPR027417">
    <property type="entry name" value="P-loop_NTPase"/>
</dbReference>
<dbReference type="PANTHER" id="PTHR43335:SF4">
    <property type="entry name" value="ABC TRANSPORTER, ATP-BINDING PROTEIN"/>
    <property type="match status" value="1"/>
</dbReference>
<proteinExistence type="inferred from homology"/>
<dbReference type="InterPro" id="IPR003593">
    <property type="entry name" value="AAA+_ATPase"/>
</dbReference>
<protein>
    <submittedName>
        <fullName evidence="7">ATP-binding cassette domain-containing protein</fullName>
    </submittedName>
</protein>
<dbReference type="SUPFAM" id="SSF52540">
    <property type="entry name" value="P-loop containing nucleoside triphosphate hydrolases"/>
    <property type="match status" value="1"/>
</dbReference>
<feature type="domain" description="ABC transporter" evidence="6">
    <location>
        <begin position="24"/>
        <end position="250"/>
    </location>
</feature>